<evidence type="ECO:0000259" key="3">
    <source>
        <dbReference type="PROSITE" id="PS01124"/>
    </source>
</evidence>
<dbReference type="SMART" id="SM00342">
    <property type="entry name" value="HTH_ARAC"/>
    <property type="match status" value="1"/>
</dbReference>
<evidence type="ECO:0000313" key="5">
    <source>
        <dbReference type="Proteomes" id="UP000076630"/>
    </source>
</evidence>
<evidence type="ECO:0000256" key="2">
    <source>
        <dbReference type="SAM" id="Phobius"/>
    </source>
</evidence>
<dbReference type="AlphaFoldDB" id="A0A163U5S2"/>
<dbReference type="EMBL" id="LQNU01000116">
    <property type="protein sequence ID" value="KZE72853.1"/>
    <property type="molecule type" value="Genomic_DNA"/>
</dbReference>
<feature type="transmembrane region" description="Helical" evidence="2">
    <location>
        <begin position="71"/>
        <end position="91"/>
    </location>
</feature>
<feature type="transmembrane region" description="Helical" evidence="2">
    <location>
        <begin position="131"/>
        <end position="152"/>
    </location>
</feature>
<feature type="transmembrane region" description="Helical" evidence="2">
    <location>
        <begin position="193"/>
        <end position="213"/>
    </location>
</feature>
<dbReference type="Pfam" id="PF12833">
    <property type="entry name" value="HTH_18"/>
    <property type="match status" value="1"/>
</dbReference>
<gene>
    <name evidence="4" type="ORF">AV926_02255</name>
</gene>
<dbReference type="Proteomes" id="UP000076630">
    <property type="component" value="Unassembled WGS sequence"/>
</dbReference>
<feature type="domain" description="HTH araC/xylS-type" evidence="3">
    <location>
        <begin position="284"/>
        <end position="392"/>
    </location>
</feature>
<keyword evidence="2" id="KW-0812">Transmembrane</keyword>
<dbReference type="PANTHER" id="PTHR43280">
    <property type="entry name" value="ARAC-FAMILY TRANSCRIPTIONAL REGULATOR"/>
    <property type="match status" value="1"/>
</dbReference>
<keyword evidence="5" id="KW-1185">Reference proteome</keyword>
<keyword evidence="1" id="KW-0238">DNA-binding</keyword>
<name>A0A163U5S2_9FLAO</name>
<organism evidence="4 5">
    <name type="scientific">Myroides marinus</name>
    <dbReference type="NCBI Taxonomy" id="703342"/>
    <lineage>
        <taxon>Bacteria</taxon>
        <taxon>Pseudomonadati</taxon>
        <taxon>Bacteroidota</taxon>
        <taxon>Flavobacteriia</taxon>
        <taxon>Flavobacteriales</taxon>
        <taxon>Flavobacteriaceae</taxon>
        <taxon>Myroides</taxon>
    </lineage>
</organism>
<dbReference type="GO" id="GO:0003700">
    <property type="term" value="F:DNA-binding transcription factor activity"/>
    <property type="evidence" value="ECO:0007669"/>
    <property type="project" value="InterPro"/>
</dbReference>
<dbReference type="GO" id="GO:0043565">
    <property type="term" value="F:sequence-specific DNA binding"/>
    <property type="evidence" value="ECO:0007669"/>
    <property type="project" value="InterPro"/>
</dbReference>
<protein>
    <recommendedName>
        <fullName evidence="3">HTH araC/xylS-type domain-containing protein</fullName>
    </recommendedName>
</protein>
<evidence type="ECO:0000313" key="4">
    <source>
        <dbReference type="EMBL" id="KZE72853.1"/>
    </source>
</evidence>
<dbReference type="PANTHER" id="PTHR43280:SF2">
    <property type="entry name" value="HTH-TYPE TRANSCRIPTIONAL REGULATOR EXSA"/>
    <property type="match status" value="1"/>
</dbReference>
<dbReference type="PROSITE" id="PS01124">
    <property type="entry name" value="HTH_ARAC_FAMILY_2"/>
    <property type="match status" value="1"/>
</dbReference>
<proteinExistence type="predicted"/>
<sequence>MCFIYLIVEINYANLFYMIYFTLAIILCFIALIRKIDYFFNYDKRLLVVNMLLCINFIIGVLYSYLSSTEFFCISILLNLFNGPLFHYVLFDKSKNLFFFQYFMILVMFVYIIGYSYYINMEDIEIVMFNYFSASISGVIGLLYMLICYYFLVISSTRIRNESVIIIFIVIMSFESTMLFPDLKDGAFEINPLFIYLGCTALLIVSSFIYLFMKLIRITELTDKGILLIEFDNVNRDIVDVEFTVIPKDNEVFTNVNEEKINSNQDIQEEVTEKGLYAEDNEFSSISLVLNEKLIDSKLFLNPNLTLNSLSKACGISKARLTAFFKSSEASNFNKYINRIRIEYAVILLYDYNPDELSTEKWALLSGFNSRVTFYRSFVDVYGFPPSELLKNSH</sequence>
<feature type="transmembrane region" description="Helical" evidence="2">
    <location>
        <begin position="98"/>
        <end position="119"/>
    </location>
</feature>
<feature type="transmembrane region" description="Helical" evidence="2">
    <location>
        <begin position="164"/>
        <end position="181"/>
    </location>
</feature>
<keyword evidence="2" id="KW-1133">Transmembrane helix</keyword>
<dbReference type="InterPro" id="IPR018060">
    <property type="entry name" value="HTH_AraC"/>
</dbReference>
<accession>A0A163U5S2</accession>
<feature type="transmembrane region" description="Helical" evidence="2">
    <location>
        <begin position="15"/>
        <end position="34"/>
    </location>
</feature>
<dbReference type="Gene3D" id="1.10.10.60">
    <property type="entry name" value="Homeodomain-like"/>
    <property type="match status" value="2"/>
</dbReference>
<reference evidence="4 5" key="1">
    <citation type="submission" date="2016-01" db="EMBL/GenBank/DDBJ databases">
        <title>Whole genome sequencing of Myroides marinus L41.</title>
        <authorList>
            <person name="Hong K.W."/>
        </authorList>
    </citation>
    <scope>NUCLEOTIDE SEQUENCE [LARGE SCALE GENOMIC DNA]</scope>
    <source>
        <strain evidence="4 5">L41</strain>
    </source>
</reference>
<feature type="transmembrane region" description="Helical" evidence="2">
    <location>
        <begin position="46"/>
        <end position="65"/>
    </location>
</feature>
<comment type="caution">
    <text evidence="4">The sequence shown here is derived from an EMBL/GenBank/DDBJ whole genome shotgun (WGS) entry which is preliminary data.</text>
</comment>
<keyword evidence="2" id="KW-0472">Membrane</keyword>
<evidence type="ECO:0000256" key="1">
    <source>
        <dbReference type="ARBA" id="ARBA00023125"/>
    </source>
</evidence>
<dbReference type="OrthoDB" id="5492415at2"/>